<sequence>MGSFRQILRGVGYAFGDGRVRSILAFTLALVLWASVFYRFVEGWSWLDSIYFSVIAVSTVGFGDISPDTAGGKIFTMFYIVIGLGVFVTAATTVADAILSQYKADKEQE</sequence>
<reference evidence="3 4" key="1">
    <citation type="submission" date="2016-10" db="EMBL/GenBank/DDBJ databases">
        <authorList>
            <person name="de Groot N.N."/>
        </authorList>
    </citation>
    <scope>NUCLEOTIDE SEQUENCE [LARGE SCALE GENOMIC DNA]</scope>
    <source>
        <strain evidence="3 4">DSM 25294</strain>
    </source>
</reference>
<gene>
    <name evidence="3" type="ORF">SAMN04488026_107822</name>
</gene>
<evidence type="ECO:0000313" key="3">
    <source>
        <dbReference type="EMBL" id="SDL32521.1"/>
    </source>
</evidence>
<dbReference type="AlphaFoldDB" id="A0A1G9J594"/>
<dbReference type="RefSeq" id="WP_082739273.1">
    <property type="nucleotide sequence ID" value="NZ_FNEK01000078.1"/>
</dbReference>
<keyword evidence="4" id="KW-1185">Reference proteome</keyword>
<dbReference type="Proteomes" id="UP000199382">
    <property type="component" value="Unassembled WGS sequence"/>
</dbReference>
<feature type="domain" description="Potassium channel" evidence="2">
    <location>
        <begin position="27"/>
        <end position="98"/>
    </location>
</feature>
<dbReference type="Pfam" id="PF07885">
    <property type="entry name" value="Ion_trans_2"/>
    <property type="match status" value="1"/>
</dbReference>
<dbReference type="PANTHER" id="PTHR43833">
    <property type="entry name" value="POTASSIUM CHANNEL PROTEIN 2-RELATED-RELATED"/>
    <property type="match status" value="1"/>
</dbReference>
<accession>A0A1G9J594</accession>
<dbReference type="Gene3D" id="1.10.287.70">
    <property type="match status" value="1"/>
</dbReference>
<feature type="transmembrane region" description="Helical" evidence="1">
    <location>
        <begin position="77"/>
        <end position="99"/>
    </location>
</feature>
<evidence type="ECO:0000259" key="2">
    <source>
        <dbReference type="Pfam" id="PF07885"/>
    </source>
</evidence>
<protein>
    <submittedName>
        <fullName evidence="3">Ion channel</fullName>
    </submittedName>
</protein>
<keyword evidence="1" id="KW-1133">Transmembrane helix</keyword>
<evidence type="ECO:0000313" key="4">
    <source>
        <dbReference type="Proteomes" id="UP000199382"/>
    </source>
</evidence>
<organism evidence="3 4">
    <name type="scientific">Aliiruegeria lutimaris</name>
    <dbReference type="NCBI Taxonomy" id="571298"/>
    <lineage>
        <taxon>Bacteria</taxon>
        <taxon>Pseudomonadati</taxon>
        <taxon>Pseudomonadota</taxon>
        <taxon>Alphaproteobacteria</taxon>
        <taxon>Rhodobacterales</taxon>
        <taxon>Roseobacteraceae</taxon>
        <taxon>Aliiruegeria</taxon>
    </lineage>
</organism>
<feature type="transmembrane region" description="Helical" evidence="1">
    <location>
        <begin position="20"/>
        <end position="38"/>
    </location>
</feature>
<dbReference type="EMBL" id="FNEK01000078">
    <property type="protein sequence ID" value="SDL32521.1"/>
    <property type="molecule type" value="Genomic_DNA"/>
</dbReference>
<dbReference type="InterPro" id="IPR050721">
    <property type="entry name" value="Trk_Ktr_HKT_K-transport"/>
</dbReference>
<dbReference type="InterPro" id="IPR013099">
    <property type="entry name" value="K_chnl_dom"/>
</dbReference>
<dbReference type="STRING" id="571298.SAMN04488026_107822"/>
<dbReference type="SUPFAM" id="SSF81324">
    <property type="entry name" value="Voltage-gated potassium channels"/>
    <property type="match status" value="1"/>
</dbReference>
<proteinExistence type="predicted"/>
<keyword evidence="1" id="KW-0812">Transmembrane</keyword>
<evidence type="ECO:0000256" key="1">
    <source>
        <dbReference type="SAM" id="Phobius"/>
    </source>
</evidence>
<keyword evidence="1" id="KW-0472">Membrane</keyword>
<name>A0A1G9J594_9RHOB</name>